<keyword evidence="3" id="KW-1185">Reference proteome</keyword>
<feature type="compositionally biased region" description="Basic and acidic residues" evidence="1">
    <location>
        <begin position="7"/>
        <end position="23"/>
    </location>
</feature>
<comment type="caution">
    <text evidence="2">The sequence shown here is derived from an EMBL/GenBank/DDBJ whole genome shotgun (WGS) entry which is preliminary data.</text>
</comment>
<reference evidence="3" key="1">
    <citation type="journal article" date="2019" name="Int. J. Syst. Evol. Microbiol.">
        <title>The Global Catalogue of Microorganisms (GCM) 10K type strain sequencing project: providing services to taxonomists for standard genome sequencing and annotation.</title>
        <authorList>
            <consortium name="The Broad Institute Genomics Platform"/>
            <consortium name="The Broad Institute Genome Sequencing Center for Infectious Disease"/>
            <person name="Wu L."/>
            <person name="Ma J."/>
        </authorList>
    </citation>
    <scope>NUCLEOTIDE SEQUENCE [LARGE SCALE GENOMIC DNA]</scope>
    <source>
        <strain evidence="3">JCM 16898</strain>
    </source>
</reference>
<proteinExistence type="predicted"/>
<dbReference type="Proteomes" id="UP001500689">
    <property type="component" value="Unassembled WGS sequence"/>
</dbReference>
<gene>
    <name evidence="2" type="ORF">GCM10022222_56740</name>
</gene>
<organism evidence="2 3">
    <name type="scientific">Amycolatopsis ultiminotia</name>
    <dbReference type="NCBI Taxonomy" id="543629"/>
    <lineage>
        <taxon>Bacteria</taxon>
        <taxon>Bacillati</taxon>
        <taxon>Actinomycetota</taxon>
        <taxon>Actinomycetes</taxon>
        <taxon>Pseudonocardiales</taxon>
        <taxon>Pseudonocardiaceae</taxon>
        <taxon>Amycolatopsis</taxon>
    </lineage>
</organism>
<feature type="region of interest" description="Disordered" evidence="1">
    <location>
        <begin position="1"/>
        <end position="23"/>
    </location>
</feature>
<evidence type="ECO:0000313" key="3">
    <source>
        <dbReference type="Proteomes" id="UP001500689"/>
    </source>
</evidence>
<evidence type="ECO:0000313" key="2">
    <source>
        <dbReference type="EMBL" id="GAA3565622.1"/>
    </source>
</evidence>
<dbReference type="EMBL" id="BAAAZN010000013">
    <property type="protein sequence ID" value="GAA3565622.1"/>
    <property type="molecule type" value="Genomic_DNA"/>
</dbReference>
<accession>A0ABP6XDU9</accession>
<name>A0ABP6XDU9_9PSEU</name>
<dbReference type="InterPro" id="IPR022062">
    <property type="entry name" value="DUF3618"/>
</dbReference>
<sequence>MTGSAKDFPRDAEEARADRDVTRQELTETLEALSGKLDVKTRLHEGIDAKLDHAQATIADKAGSSAAEKFRSGADAVRANPLPMAAGLLGILIVIRLRIRRSGA</sequence>
<dbReference type="Pfam" id="PF12277">
    <property type="entry name" value="DUF3618"/>
    <property type="match status" value="1"/>
</dbReference>
<dbReference type="RefSeq" id="WP_344865186.1">
    <property type="nucleotide sequence ID" value="NZ_BAAAZN010000013.1"/>
</dbReference>
<evidence type="ECO:0000256" key="1">
    <source>
        <dbReference type="SAM" id="MobiDB-lite"/>
    </source>
</evidence>
<protein>
    <submittedName>
        <fullName evidence="2">DUF3618 domain-containing protein</fullName>
    </submittedName>
</protein>